<dbReference type="EMBL" id="UINC01095862">
    <property type="protein sequence ID" value="SVC52282.1"/>
    <property type="molecule type" value="Genomic_DNA"/>
</dbReference>
<accession>A0A382MXT9</accession>
<proteinExistence type="predicted"/>
<gene>
    <name evidence="1" type="ORF">METZ01_LOCUS305136</name>
</gene>
<organism evidence="1">
    <name type="scientific">marine metagenome</name>
    <dbReference type="NCBI Taxonomy" id="408172"/>
    <lineage>
        <taxon>unclassified sequences</taxon>
        <taxon>metagenomes</taxon>
        <taxon>ecological metagenomes</taxon>
    </lineage>
</organism>
<sequence>MNMAGYSVELNNEFAKECVWEDNVPMLK</sequence>
<name>A0A382MXT9_9ZZZZ</name>
<reference evidence="1" key="1">
    <citation type="submission" date="2018-05" db="EMBL/GenBank/DDBJ databases">
        <authorList>
            <person name="Lanie J.A."/>
            <person name="Ng W.-L."/>
            <person name="Kazmierczak K.M."/>
            <person name="Andrzejewski T.M."/>
            <person name="Davidsen T.M."/>
            <person name="Wayne K.J."/>
            <person name="Tettelin H."/>
            <person name="Glass J.I."/>
            <person name="Rusch D."/>
            <person name="Podicherti R."/>
            <person name="Tsui H.-C.T."/>
            <person name="Winkler M.E."/>
        </authorList>
    </citation>
    <scope>NUCLEOTIDE SEQUENCE</scope>
</reference>
<dbReference type="AlphaFoldDB" id="A0A382MXT9"/>
<evidence type="ECO:0000313" key="1">
    <source>
        <dbReference type="EMBL" id="SVC52282.1"/>
    </source>
</evidence>
<feature type="non-terminal residue" evidence="1">
    <location>
        <position position="28"/>
    </location>
</feature>
<protein>
    <submittedName>
        <fullName evidence="1">Uncharacterized protein</fullName>
    </submittedName>
</protein>